<comment type="caution">
    <text evidence="2">The sequence shown here is derived from an EMBL/GenBank/DDBJ whole genome shotgun (WGS) entry which is preliminary data.</text>
</comment>
<dbReference type="InterPro" id="IPR015814">
    <property type="entry name" value="Pgluconate_DH_NAD-bd_C"/>
</dbReference>
<gene>
    <name evidence="2" type="ORF">VKT23_004989</name>
</gene>
<dbReference type="InterPro" id="IPR013328">
    <property type="entry name" value="6PGD_dom2"/>
</dbReference>
<protein>
    <recommendedName>
        <fullName evidence="1">Phosphogluconate dehydrogenase NAD-binding putative C-terminal domain-containing protein</fullName>
    </recommendedName>
</protein>
<keyword evidence="3" id="KW-1185">Reference proteome</keyword>
<dbReference type="Gene3D" id="3.40.50.720">
    <property type="entry name" value="NAD(P)-binding Rossmann-like Domain"/>
    <property type="match status" value="1"/>
</dbReference>
<dbReference type="Pfam" id="PF09130">
    <property type="entry name" value="DUF1932"/>
    <property type="match status" value="1"/>
</dbReference>
<organism evidence="2 3">
    <name type="scientific">Marasmiellus scandens</name>
    <dbReference type="NCBI Taxonomy" id="2682957"/>
    <lineage>
        <taxon>Eukaryota</taxon>
        <taxon>Fungi</taxon>
        <taxon>Dikarya</taxon>
        <taxon>Basidiomycota</taxon>
        <taxon>Agaricomycotina</taxon>
        <taxon>Agaricomycetes</taxon>
        <taxon>Agaricomycetidae</taxon>
        <taxon>Agaricales</taxon>
        <taxon>Marasmiineae</taxon>
        <taxon>Omphalotaceae</taxon>
        <taxon>Marasmiellus</taxon>
    </lineage>
</organism>
<evidence type="ECO:0000259" key="1">
    <source>
        <dbReference type="Pfam" id="PF09130"/>
    </source>
</evidence>
<name>A0ABR1JV27_9AGAR</name>
<dbReference type="Proteomes" id="UP001498398">
    <property type="component" value="Unassembled WGS sequence"/>
</dbReference>
<dbReference type="SUPFAM" id="SSF51735">
    <property type="entry name" value="NAD(P)-binding Rossmann-fold domains"/>
    <property type="match status" value="1"/>
</dbReference>
<accession>A0ABR1JV27</accession>
<proteinExistence type="predicted"/>
<evidence type="ECO:0000313" key="2">
    <source>
        <dbReference type="EMBL" id="KAK7466261.1"/>
    </source>
</evidence>
<feature type="domain" description="Phosphogluconate dehydrogenase NAD-binding putative C-terminal" evidence="1">
    <location>
        <begin position="208"/>
        <end position="276"/>
    </location>
</feature>
<dbReference type="InterPro" id="IPR008927">
    <property type="entry name" value="6-PGluconate_DH-like_C_sf"/>
</dbReference>
<reference evidence="2 3" key="1">
    <citation type="submission" date="2024-01" db="EMBL/GenBank/DDBJ databases">
        <title>A draft genome for the cacao thread blight pathogen Marasmiellus scandens.</title>
        <authorList>
            <person name="Baruah I.K."/>
            <person name="Leung J."/>
            <person name="Bukari Y."/>
            <person name="Amoako-Attah I."/>
            <person name="Meinhardt L.W."/>
            <person name="Bailey B.A."/>
            <person name="Cohen S.P."/>
        </authorList>
    </citation>
    <scope>NUCLEOTIDE SEQUENCE [LARGE SCALE GENOMIC DNA]</scope>
    <source>
        <strain evidence="2 3">GH-19</strain>
    </source>
</reference>
<evidence type="ECO:0000313" key="3">
    <source>
        <dbReference type="Proteomes" id="UP001498398"/>
    </source>
</evidence>
<dbReference type="InterPro" id="IPR036291">
    <property type="entry name" value="NAD(P)-bd_dom_sf"/>
</dbReference>
<dbReference type="SUPFAM" id="SSF48179">
    <property type="entry name" value="6-phosphogluconate dehydrogenase C-terminal domain-like"/>
    <property type="match status" value="1"/>
</dbReference>
<sequence>MPSPTIAVIGAGGMGSKMALRMFKSGSGPILTELTGRSPATLKRAEECGMTHVEWSYILTHATHILSVLPPKDAFSVAEKILSVWKDLPESEKHRPITFADCNAVNVSTMRKMREMFEGTPVTVIDGSIIGGPPSDNYNPGLYLAADQEDTAALDDLVAIVTKFGLQPFPLRGEGSSCGDASATKMANTGIVKGTIGLFVSMILAANASSPATADALVHSLSISQPAFLDQISRLVPQMIPKAYRFTGEFKELVESVAGTECQEIYEGMIKVFERVTQAHENQGKPEGADVDMLLEFAAKAKKSWDSNTGINWGPEKS</sequence>
<dbReference type="Gene3D" id="1.10.1040.10">
    <property type="entry name" value="N-(1-d-carboxylethyl)-l-norvaline Dehydrogenase, domain 2"/>
    <property type="match status" value="1"/>
</dbReference>
<dbReference type="EMBL" id="JBANRG010000005">
    <property type="protein sequence ID" value="KAK7466261.1"/>
    <property type="molecule type" value="Genomic_DNA"/>
</dbReference>